<protein>
    <submittedName>
        <fullName evidence="1">Uncharacterized protein</fullName>
    </submittedName>
</protein>
<proteinExistence type="predicted"/>
<name>A0A9W7W8V8_TRIRA</name>
<keyword evidence="2" id="KW-1185">Reference proteome</keyword>
<organism evidence="1 2">
    <name type="scientific">Triplophysa rosa</name>
    <name type="common">Cave loach</name>
    <dbReference type="NCBI Taxonomy" id="992332"/>
    <lineage>
        <taxon>Eukaryota</taxon>
        <taxon>Metazoa</taxon>
        <taxon>Chordata</taxon>
        <taxon>Craniata</taxon>
        <taxon>Vertebrata</taxon>
        <taxon>Euteleostomi</taxon>
        <taxon>Actinopterygii</taxon>
        <taxon>Neopterygii</taxon>
        <taxon>Teleostei</taxon>
        <taxon>Ostariophysi</taxon>
        <taxon>Cypriniformes</taxon>
        <taxon>Nemacheilidae</taxon>
        <taxon>Triplophysa</taxon>
    </lineage>
</organism>
<dbReference type="EMBL" id="JAFHDT010000024">
    <property type="protein sequence ID" value="KAI7791762.1"/>
    <property type="molecule type" value="Genomic_DNA"/>
</dbReference>
<dbReference type="AlphaFoldDB" id="A0A9W7W8V8"/>
<accession>A0A9W7W8V8</accession>
<evidence type="ECO:0000313" key="1">
    <source>
        <dbReference type="EMBL" id="KAI7791762.1"/>
    </source>
</evidence>
<comment type="caution">
    <text evidence="1">The sequence shown here is derived from an EMBL/GenBank/DDBJ whole genome shotgun (WGS) entry which is preliminary data.</text>
</comment>
<dbReference type="Proteomes" id="UP001059041">
    <property type="component" value="Linkage Group LG24"/>
</dbReference>
<evidence type="ECO:0000313" key="2">
    <source>
        <dbReference type="Proteomes" id="UP001059041"/>
    </source>
</evidence>
<sequence>MTLCPCRLREAGESSGHTFQPGLCKEKNKHRKLPVGRQESTTICLDIETMYSTAWPQIRILRPNKDRKNTFPRDFTKQQHLGWDVWSMITMDILDVPTLTLHYHSNICSMSSSAVRDNGHHRCREEVVRMHLHGQRWQVTTLK</sequence>
<reference evidence="1" key="1">
    <citation type="submission" date="2021-02" db="EMBL/GenBank/DDBJ databases">
        <title>Comparative genomics reveals that relaxation of natural selection precedes convergent phenotypic evolution of cavefish.</title>
        <authorList>
            <person name="Peng Z."/>
        </authorList>
    </citation>
    <scope>NUCLEOTIDE SEQUENCE</scope>
    <source>
        <tissue evidence="1">Muscle</tissue>
    </source>
</reference>
<gene>
    <name evidence="1" type="ORF">IRJ41_007337</name>
</gene>